<dbReference type="GO" id="GO:0043022">
    <property type="term" value="F:ribosome binding"/>
    <property type="evidence" value="ECO:0007669"/>
    <property type="project" value="InterPro"/>
</dbReference>
<reference evidence="3" key="2">
    <citation type="submission" date="2014-07" db="EMBL/GenBank/DDBJ databases">
        <authorList>
            <person name="Hull J."/>
        </authorList>
    </citation>
    <scope>NUCLEOTIDE SEQUENCE</scope>
</reference>
<evidence type="ECO:0000256" key="1">
    <source>
        <dbReference type="SAM" id="MobiDB-lite"/>
    </source>
</evidence>
<evidence type="ECO:0000259" key="2">
    <source>
        <dbReference type="Pfam" id="PF07766"/>
    </source>
</evidence>
<organism evidence="3">
    <name type="scientific">Lygus hesperus</name>
    <name type="common">Western plant bug</name>
    <dbReference type="NCBI Taxonomy" id="30085"/>
    <lineage>
        <taxon>Eukaryota</taxon>
        <taxon>Metazoa</taxon>
        <taxon>Ecdysozoa</taxon>
        <taxon>Arthropoda</taxon>
        <taxon>Hexapoda</taxon>
        <taxon>Insecta</taxon>
        <taxon>Pterygota</taxon>
        <taxon>Neoptera</taxon>
        <taxon>Paraneoptera</taxon>
        <taxon>Hemiptera</taxon>
        <taxon>Heteroptera</taxon>
        <taxon>Panheteroptera</taxon>
        <taxon>Cimicomorpha</taxon>
        <taxon>Miridae</taxon>
        <taxon>Mirini</taxon>
        <taxon>Lygus</taxon>
    </lineage>
</organism>
<proteinExistence type="predicted"/>
<reference evidence="3" key="1">
    <citation type="journal article" date="2014" name="PLoS ONE">
        <title>Transcriptome-Based Identification of ABC Transporters in the Western Tarnished Plant Bug Lygus hesperus.</title>
        <authorList>
            <person name="Hull J.J."/>
            <person name="Chaney K."/>
            <person name="Geib S.M."/>
            <person name="Fabrick J.A."/>
            <person name="Brent C.S."/>
            <person name="Walsh D."/>
            <person name="Lavine L.C."/>
        </authorList>
    </citation>
    <scope>NUCLEOTIDE SEQUENCE</scope>
</reference>
<gene>
    <name evidence="3" type="primary">letm1</name>
    <name evidence="3" type="ORF">CM83_104693</name>
</gene>
<feature type="region of interest" description="Disordered" evidence="1">
    <location>
        <begin position="58"/>
        <end position="106"/>
    </location>
</feature>
<dbReference type="AlphaFoldDB" id="A0A0A9XAR7"/>
<dbReference type="Pfam" id="PF07766">
    <property type="entry name" value="LETM1_RBD"/>
    <property type="match status" value="1"/>
</dbReference>
<accession>A0A0A9XAR7</accession>
<sequence length="127" mass="14088">MLLIVVIPFMELALPIILKIFPNVLPKPFQDKLEMERTLRAEIQQRIRIAEMMQQSSEILDTASSQSKATVSQRTNDAGGGGGAAVEVKTGTAHPVSPTGDSMSKARMVVEWENRLASMRRTNEKHQ</sequence>
<name>A0A0A9XAR7_LYGHE</name>
<evidence type="ECO:0000313" key="3">
    <source>
        <dbReference type="EMBL" id="JAG14160.1"/>
    </source>
</evidence>
<feature type="domain" description="Letm1 RBD" evidence="2">
    <location>
        <begin position="2"/>
        <end position="69"/>
    </location>
</feature>
<protein>
    <submittedName>
        <fullName evidence="3">LETM1 and EF-hand domain-containing protein 1, mitochondrial</fullName>
    </submittedName>
</protein>
<dbReference type="EMBL" id="GBHO01029444">
    <property type="protein sequence ID" value="JAG14160.1"/>
    <property type="molecule type" value="Transcribed_RNA"/>
</dbReference>
<feature type="compositionally biased region" description="Polar residues" evidence="1">
    <location>
        <begin position="58"/>
        <end position="76"/>
    </location>
</feature>
<dbReference type="InterPro" id="IPR033122">
    <property type="entry name" value="LETM1-like_RBD"/>
</dbReference>